<evidence type="ECO:0000313" key="1">
    <source>
        <dbReference type="EMBL" id="SDT60942.1"/>
    </source>
</evidence>
<reference evidence="1 2" key="1">
    <citation type="submission" date="2016-10" db="EMBL/GenBank/DDBJ databases">
        <authorList>
            <person name="de Groot N.N."/>
        </authorList>
    </citation>
    <scope>NUCLEOTIDE SEQUENCE [LARGE SCALE GENOMIC DNA]</scope>
    <source>
        <strain evidence="1 2">MP1X4</strain>
    </source>
</reference>
<dbReference type="InterPro" id="IPR027417">
    <property type="entry name" value="P-loop_NTPase"/>
</dbReference>
<dbReference type="OrthoDB" id="9816424at2"/>
<evidence type="ECO:0000313" key="2">
    <source>
        <dbReference type="Proteomes" id="UP000199679"/>
    </source>
</evidence>
<dbReference type="Pfam" id="PF13469">
    <property type="entry name" value="Sulfotransfer_3"/>
    <property type="match status" value="1"/>
</dbReference>
<dbReference type="GO" id="GO:0016740">
    <property type="term" value="F:transferase activity"/>
    <property type="evidence" value="ECO:0007669"/>
    <property type="project" value="UniProtKB-KW"/>
</dbReference>
<keyword evidence="1" id="KW-0808">Transferase</keyword>
<dbReference type="Proteomes" id="UP000199679">
    <property type="component" value="Chromosome I"/>
</dbReference>
<organism evidence="1 2">
    <name type="scientific">Mucilaginibacter mallensis</name>
    <dbReference type="NCBI Taxonomy" id="652787"/>
    <lineage>
        <taxon>Bacteria</taxon>
        <taxon>Pseudomonadati</taxon>
        <taxon>Bacteroidota</taxon>
        <taxon>Sphingobacteriia</taxon>
        <taxon>Sphingobacteriales</taxon>
        <taxon>Sphingobacteriaceae</taxon>
        <taxon>Mucilaginibacter</taxon>
    </lineage>
</organism>
<dbReference type="AlphaFoldDB" id="A0A1H2BSD1"/>
<accession>A0A1H2BSD1</accession>
<dbReference type="EMBL" id="LT629740">
    <property type="protein sequence ID" value="SDT60942.1"/>
    <property type="molecule type" value="Genomic_DNA"/>
</dbReference>
<protein>
    <submittedName>
        <fullName evidence="1">Sulfotransferase family protein</fullName>
    </submittedName>
</protein>
<proteinExistence type="predicted"/>
<name>A0A1H2BSD1_MUCMA</name>
<keyword evidence="2" id="KW-1185">Reference proteome</keyword>
<sequence>MDNRVVIIAGMHRSGTSLISHWLDSCGLNLGETLLGPDIGNIEGHYEDVDFYRFHEDTLAANNLSRYGFISHAAPALNHYQQEKLKSIISFKNKMSPQWGWKDPRTCLFFATYRQLLPNAFYLNVIRDYTSTVSSLVRRDFDHHATKYLTRGWLQRFIWTHFKKAGRRRKFFRQLTAYYLRIWVAYNQEILNNIEILPADKHLTIDHLSLVDHDKQIFNSLINNWRIELKYCDFKLIFKSTLMSQVDNIDHFVKDDALLQTAKALEAKLKSICI</sequence>
<gene>
    <name evidence="1" type="ORF">SAMN05216490_4307</name>
</gene>
<dbReference type="SUPFAM" id="SSF52540">
    <property type="entry name" value="P-loop containing nucleoside triphosphate hydrolases"/>
    <property type="match status" value="1"/>
</dbReference>
<dbReference type="RefSeq" id="WP_091377938.1">
    <property type="nucleotide sequence ID" value="NZ_LT629740.1"/>
</dbReference>
<dbReference type="STRING" id="652787.SAMN05216490_4307"/>
<dbReference type="Gene3D" id="3.40.50.300">
    <property type="entry name" value="P-loop containing nucleotide triphosphate hydrolases"/>
    <property type="match status" value="1"/>
</dbReference>